<protein>
    <submittedName>
        <fullName evidence="5">ArsR/SmtB family transcription factor</fullName>
    </submittedName>
</protein>
<proteinExistence type="predicted"/>
<dbReference type="InterPro" id="IPR005471">
    <property type="entry name" value="Tscrpt_reg_IclR_N"/>
</dbReference>
<dbReference type="EMBL" id="JBHSFK010000038">
    <property type="protein sequence ID" value="MFC4505837.1"/>
    <property type="molecule type" value="Genomic_DNA"/>
</dbReference>
<dbReference type="SUPFAM" id="SSF46785">
    <property type="entry name" value="Winged helix' DNA-binding domain"/>
    <property type="match status" value="1"/>
</dbReference>
<comment type="caution">
    <text evidence="5">The sequence shown here is derived from an EMBL/GenBank/DDBJ whole genome shotgun (WGS) entry which is preliminary data.</text>
</comment>
<evidence type="ECO:0000313" key="6">
    <source>
        <dbReference type="Proteomes" id="UP001595839"/>
    </source>
</evidence>
<feature type="domain" description="HTH arsR-type" evidence="4">
    <location>
        <begin position="4"/>
        <end position="110"/>
    </location>
</feature>
<dbReference type="CDD" id="cd00090">
    <property type="entry name" value="HTH_ARSR"/>
    <property type="match status" value="1"/>
</dbReference>
<dbReference type="Pfam" id="PF09339">
    <property type="entry name" value="HTH_IclR"/>
    <property type="match status" value="1"/>
</dbReference>
<keyword evidence="1" id="KW-0805">Transcription regulation</keyword>
<dbReference type="PROSITE" id="PS50987">
    <property type="entry name" value="HTH_ARSR_2"/>
    <property type="match status" value="1"/>
</dbReference>
<keyword evidence="6" id="KW-1185">Reference proteome</keyword>
<dbReference type="PANTHER" id="PTHR33154:SF33">
    <property type="entry name" value="TRANSCRIPTIONAL REPRESSOR SDPR"/>
    <property type="match status" value="1"/>
</dbReference>
<accession>A0ABV9B1C9</accession>
<dbReference type="InterPro" id="IPR011991">
    <property type="entry name" value="ArsR-like_HTH"/>
</dbReference>
<evidence type="ECO:0000313" key="5">
    <source>
        <dbReference type="EMBL" id="MFC4505837.1"/>
    </source>
</evidence>
<dbReference type="Gene3D" id="1.10.10.10">
    <property type="entry name" value="Winged helix-like DNA-binding domain superfamily/Winged helix DNA-binding domain"/>
    <property type="match status" value="1"/>
</dbReference>
<dbReference type="Proteomes" id="UP001595839">
    <property type="component" value="Unassembled WGS sequence"/>
</dbReference>
<dbReference type="InterPro" id="IPR036388">
    <property type="entry name" value="WH-like_DNA-bd_sf"/>
</dbReference>
<dbReference type="PANTHER" id="PTHR33154">
    <property type="entry name" value="TRANSCRIPTIONAL REGULATOR, ARSR FAMILY"/>
    <property type="match status" value="1"/>
</dbReference>
<gene>
    <name evidence="5" type="ORF">ACFPIH_41385</name>
</gene>
<organism evidence="5 6">
    <name type="scientific">Streptomyces vulcanius</name>
    <dbReference type="NCBI Taxonomy" id="1441876"/>
    <lineage>
        <taxon>Bacteria</taxon>
        <taxon>Bacillati</taxon>
        <taxon>Actinomycetota</taxon>
        <taxon>Actinomycetes</taxon>
        <taxon>Kitasatosporales</taxon>
        <taxon>Streptomycetaceae</taxon>
        <taxon>Streptomyces</taxon>
    </lineage>
</organism>
<evidence type="ECO:0000256" key="1">
    <source>
        <dbReference type="ARBA" id="ARBA00023015"/>
    </source>
</evidence>
<dbReference type="InterPro" id="IPR051081">
    <property type="entry name" value="HTH_MetalResp_TranReg"/>
</dbReference>
<dbReference type="SMART" id="SM00418">
    <property type="entry name" value="HTH_ARSR"/>
    <property type="match status" value="1"/>
</dbReference>
<dbReference type="InterPro" id="IPR001845">
    <property type="entry name" value="HTH_ArsR_DNA-bd_dom"/>
</dbReference>
<sequence>MAAEAGLDADELIETLKALGNPARLQIMRWLKDPEVHFAEYEPIADRTAVGVCVTHIQARAGLAQSTVSSYMSTLERAGLVTSTRVGKWTHYRRDESRIAQLAESIGTTI</sequence>
<reference evidence="6" key="1">
    <citation type="journal article" date="2019" name="Int. J. Syst. Evol. Microbiol.">
        <title>The Global Catalogue of Microorganisms (GCM) 10K type strain sequencing project: providing services to taxonomists for standard genome sequencing and annotation.</title>
        <authorList>
            <consortium name="The Broad Institute Genomics Platform"/>
            <consortium name="The Broad Institute Genome Sequencing Center for Infectious Disease"/>
            <person name="Wu L."/>
            <person name="Ma J."/>
        </authorList>
    </citation>
    <scope>NUCLEOTIDE SEQUENCE [LARGE SCALE GENOMIC DNA]</scope>
    <source>
        <strain evidence="6">CGMCC 4.7177</strain>
    </source>
</reference>
<dbReference type="InterPro" id="IPR036390">
    <property type="entry name" value="WH_DNA-bd_sf"/>
</dbReference>
<dbReference type="RefSeq" id="WP_381183033.1">
    <property type="nucleotide sequence ID" value="NZ_JBHSFK010000038.1"/>
</dbReference>
<evidence type="ECO:0000256" key="3">
    <source>
        <dbReference type="ARBA" id="ARBA00023163"/>
    </source>
</evidence>
<keyword evidence="3" id="KW-0804">Transcription</keyword>
<evidence type="ECO:0000259" key="4">
    <source>
        <dbReference type="PROSITE" id="PS50987"/>
    </source>
</evidence>
<name>A0ABV9B1C9_9ACTN</name>
<evidence type="ECO:0000256" key="2">
    <source>
        <dbReference type="ARBA" id="ARBA00023125"/>
    </source>
</evidence>
<keyword evidence="2" id="KW-0238">DNA-binding</keyword>